<dbReference type="PANTHER" id="PTHR37535:SF3">
    <property type="entry name" value="FLUG DOMAIN-CONTAINING PROTEIN"/>
    <property type="match status" value="1"/>
</dbReference>
<dbReference type="RefSeq" id="XP_007682513.1">
    <property type="nucleotide sequence ID" value="XM_007684323.1"/>
</dbReference>
<evidence type="ECO:0000256" key="1">
    <source>
        <dbReference type="SAM" id="MobiDB-lite"/>
    </source>
</evidence>
<dbReference type="EMBL" id="KI963920">
    <property type="protein sequence ID" value="EUC50907.1"/>
    <property type="molecule type" value="Genomic_DNA"/>
</dbReference>
<dbReference type="KEGG" id="bor:COCMIDRAFT_21622"/>
<name>W6ZGF0_COCMI</name>
<evidence type="ECO:0000313" key="3">
    <source>
        <dbReference type="Proteomes" id="UP000054032"/>
    </source>
</evidence>
<protein>
    <submittedName>
        <fullName evidence="2">Uncharacterized protein</fullName>
    </submittedName>
</protein>
<sequence>MTTPRPPPAKAPSERMKSAILALQDDEEFAERAQQPTTESRLYDKDAPSTIQKRKQARDNYVMFCQVFYGETDEVAMFGTTTLIDRVCRFIEGMAKASKGILQEKAKISTLIQYRQGLEWWIKILTTSFATIKSEFMSRVTRHTHMIAQKFQLSTENRVKNNLGALEVELFFNQIMLESKRIANWKQHYVAWVLAFITGARPGSFTVSSRYRQGAPMGGAVSDSLLPRTESHTLRWSDVVFERMTEDIACSITFRFNKGYQDPYRRTYVEGRRHWFFAPKHQALHLDVSILMFLLAFERGLFVESLDDLLNGTARFIKKNSVVDKQAVFVSADKNGDLVPTKDMGYGALNPKLREMCQIVGLFEYNNMYAFRREAATVTKHTHGLANAQELLNHLPSAQNAYYLHYDHQGFGMRDTTAFRLGGPRLSEEDIRKYFSQAVSVYKPREGEKLPREELKARVEDRLIDHEEFLALEETLENILTERHQALQALGRLDAGEVYSYSPRNAANYKALMTEDAVKTQPRVADLVKKIDKHSAYRKTRRRDIRIALEKEVMEAMKMDARSRQQIIDLGAPGASAAAADDDDDDDEDLSYATMAGRDDEPDYWRAVPEGETIVVAGDEETEHDRNMRRNFINQWISHKDSDVKKSGLKYYLCRLGPTMTQAQKDKKWILAKYNTHLKSETHTRKEQLRRAFKIMQKESGDNKAACPLCDNREYTRADTFIGHVETAHSEQLFSKRTLTRTTRLASSREDGTG</sequence>
<accession>W6ZGF0</accession>
<dbReference type="AlphaFoldDB" id="W6ZGF0"/>
<feature type="region of interest" description="Disordered" evidence="1">
    <location>
        <begin position="28"/>
        <end position="49"/>
    </location>
</feature>
<keyword evidence="3" id="KW-1185">Reference proteome</keyword>
<proteinExistence type="predicted"/>
<dbReference type="Proteomes" id="UP000054032">
    <property type="component" value="Unassembled WGS sequence"/>
</dbReference>
<gene>
    <name evidence="2" type="ORF">COCMIDRAFT_21622</name>
</gene>
<dbReference type="HOGENOM" id="CLU_369177_0_0_1"/>
<dbReference type="PANTHER" id="PTHR37535">
    <property type="entry name" value="FLUG DOMAIN PROTEIN"/>
    <property type="match status" value="1"/>
</dbReference>
<organism evidence="2 3">
    <name type="scientific">Bipolaris oryzae ATCC 44560</name>
    <dbReference type="NCBI Taxonomy" id="930090"/>
    <lineage>
        <taxon>Eukaryota</taxon>
        <taxon>Fungi</taxon>
        <taxon>Dikarya</taxon>
        <taxon>Ascomycota</taxon>
        <taxon>Pezizomycotina</taxon>
        <taxon>Dothideomycetes</taxon>
        <taxon>Pleosporomycetidae</taxon>
        <taxon>Pleosporales</taxon>
        <taxon>Pleosporineae</taxon>
        <taxon>Pleosporaceae</taxon>
        <taxon>Bipolaris</taxon>
    </lineage>
</organism>
<dbReference type="GeneID" id="19120090"/>
<evidence type="ECO:0000313" key="2">
    <source>
        <dbReference type="EMBL" id="EUC50907.1"/>
    </source>
</evidence>
<dbReference type="eggNOG" id="ENOG502T5BX">
    <property type="taxonomic scope" value="Eukaryota"/>
</dbReference>
<dbReference type="OrthoDB" id="3799483at2759"/>
<reference evidence="2 3" key="1">
    <citation type="journal article" date="2013" name="PLoS Genet.">
        <title>Comparative genome structure, secondary metabolite, and effector coding capacity across Cochliobolus pathogens.</title>
        <authorList>
            <person name="Condon B.J."/>
            <person name="Leng Y."/>
            <person name="Wu D."/>
            <person name="Bushley K.E."/>
            <person name="Ohm R.A."/>
            <person name="Otillar R."/>
            <person name="Martin J."/>
            <person name="Schackwitz W."/>
            <person name="Grimwood J."/>
            <person name="MohdZainudin N."/>
            <person name="Xue C."/>
            <person name="Wang R."/>
            <person name="Manning V.A."/>
            <person name="Dhillon B."/>
            <person name="Tu Z.J."/>
            <person name="Steffenson B.J."/>
            <person name="Salamov A."/>
            <person name="Sun H."/>
            <person name="Lowry S."/>
            <person name="LaButti K."/>
            <person name="Han J."/>
            <person name="Copeland A."/>
            <person name="Lindquist E."/>
            <person name="Barry K."/>
            <person name="Schmutz J."/>
            <person name="Baker S.E."/>
            <person name="Ciuffetti L.M."/>
            <person name="Grigoriev I.V."/>
            <person name="Zhong S."/>
            <person name="Turgeon B.G."/>
        </authorList>
    </citation>
    <scope>NUCLEOTIDE SEQUENCE [LARGE SCALE GENOMIC DNA]</scope>
    <source>
        <strain evidence="2 3">ATCC 44560</strain>
    </source>
</reference>